<reference evidence="6 7" key="1">
    <citation type="submission" date="2021-06" db="EMBL/GenBank/DDBJ databases">
        <title>Caerostris extrusa draft genome.</title>
        <authorList>
            <person name="Kono N."/>
            <person name="Arakawa K."/>
        </authorList>
    </citation>
    <scope>NUCLEOTIDE SEQUENCE [LARGE SCALE GENOMIC DNA]</scope>
</reference>
<comment type="caution">
    <text evidence="6">The sequence shown here is derived from an EMBL/GenBank/DDBJ whole genome shotgun (WGS) entry which is preliminary data.</text>
</comment>
<dbReference type="GO" id="GO:0022857">
    <property type="term" value="F:transmembrane transporter activity"/>
    <property type="evidence" value="ECO:0007669"/>
    <property type="project" value="TreeGrafter"/>
</dbReference>
<proteinExistence type="predicted"/>
<evidence type="ECO:0000313" key="6">
    <source>
        <dbReference type="EMBL" id="GIY53677.1"/>
    </source>
</evidence>
<dbReference type="EMBL" id="BPLR01012389">
    <property type="protein sequence ID" value="GIY53677.1"/>
    <property type="molecule type" value="Genomic_DNA"/>
</dbReference>
<dbReference type="PANTHER" id="PTHR23507:SF1">
    <property type="entry name" value="FI18259P1-RELATED"/>
    <property type="match status" value="1"/>
</dbReference>
<keyword evidence="7" id="KW-1185">Reference proteome</keyword>
<feature type="transmembrane region" description="Helical" evidence="5">
    <location>
        <begin position="21"/>
        <end position="45"/>
    </location>
</feature>
<comment type="subcellular location">
    <subcellularLocation>
        <location evidence="1">Membrane</location>
        <topology evidence="1">Multi-pass membrane protein</topology>
    </subcellularLocation>
</comment>
<name>A0AAV4U7C9_CAEEX</name>
<evidence type="ECO:0000256" key="5">
    <source>
        <dbReference type="SAM" id="Phobius"/>
    </source>
</evidence>
<evidence type="ECO:0000313" key="7">
    <source>
        <dbReference type="Proteomes" id="UP001054945"/>
    </source>
</evidence>
<keyword evidence="4 5" id="KW-0472">Membrane</keyword>
<evidence type="ECO:0000256" key="2">
    <source>
        <dbReference type="ARBA" id="ARBA00022692"/>
    </source>
</evidence>
<protein>
    <submittedName>
        <fullName evidence="6">Proton-coupled folate transporter</fullName>
    </submittedName>
</protein>
<sequence>MRLTGSSFQISKVVSNDDLGKVFSFVATAESLLPVLTTVLISQIFNAFLNIYPGMPYIILAVCLFLPFVVFTWMTCLPP</sequence>
<evidence type="ECO:0000256" key="1">
    <source>
        <dbReference type="ARBA" id="ARBA00004141"/>
    </source>
</evidence>
<evidence type="ECO:0000256" key="3">
    <source>
        <dbReference type="ARBA" id="ARBA00022989"/>
    </source>
</evidence>
<dbReference type="GO" id="GO:0016020">
    <property type="term" value="C:membrane"/>
    <property type="evidence" value="ECO:0007669"/>
    <property type="project" value="UniProtKB-SubCell"/>
</dbReference>
<organism evidence="6 7">
    <name type="scientific">Caerostris extrusa</name>
    <name type="common">Bark spider</name>
    <name type="synonym">Caerostris bankana</name>
    <dbReference type="NCBI Taxonomy" id="172846"/>
    <lineage>
        <taxon>Eukaryota</taxon>
        <taxon>Metazoa</taxon>
        <taxon>Ecdysozoa</taxon>
        <taxon>Arthropoda</taxon>
        <taxon>Chelicerata</taxon>
        <taxon>Arachnida</taxon>
        <taxon>Araneae</taxon>
        <taxon>Araneomorphae</taxon>
        <taxon>Entelegynae</taxon>
        <taxon>Araneoidea</taxon>
        <taxon>Araneidae</taxon>
        <taxon>Caerostris</taxon>
    </lineage>
</organism>
<dbReference type="Proteomes" id="UP001054945">
    <property type="component" value="Unassembled WGS sequence"/>
</dbReference>
<keyword evidence="3 5" id="KW-1133">Transmembrane helix</keyword>
<feature type="transmembrane region" description="Helical" evidence="5">
    <location>
        <begin position="57"/>
        <end position="77"/>
    </location>
</feature>
<dbReference type="AlphaFoldDB" id="A0AAV4U7C9"/>
<gene>
    <name evidence="6" type="primary">slc46a1_1</name>
    <name evidence="6" type="ORF">CEXT_364581</name>
</gene>
<evidence type="ECO:0000256" key="4">
    <source>
        <dbReference type="ARBA" id="ARBA00023136"/>
    </source>
</evidence>
<accession>A0AAV4U7C9</accession>
<keyword evidence="2 5" id="KW-0812">Transmembrane</keyword>
<dbReference type="PANTHER" id="PTHR23507">
    <property type="entry name" value="ZGC:174356"/>
    <property type="match status" value="1"/>
</dbReference>